<dbReference type="CDD" id="cd03477">
    <property type="entry name" value="Rieske_YhfW_C"/>
    <property type="match status" value="1"/>
</dbReference>
<sequence length="532" mass="58637">MSRNISPDGTSGNFSSGENLSYWLDTVPPLETSTLSQDMETDVLVIGGGIAGITTAYLLAKAGRIVMLVEDGLIGSGETGRTTAHLTCALDDHYQHIEKAFGEEGSKLAAQSHQSAIDRIEEIVRAEHIACNFERLNGYLFLFPGEKKQYLVDELEAVKRSGIMAQWLDEIPGMPAAAGPCIAYPMQAQFHIMRYLHELAHVVLNLGGKIFTKTRASEIDKNGAKCNEFTVRAQHIVVATNSPVNDLVTMHTKQFPYRTYVVAAKIPKGSLPHSLWWDTGDQDSKWITAPYHYVRTQSFSNEHDLLIVGGEDHKTGRADEENIPEESRYQALVNWMKVYFPQAGEVVYNWSGQVMEPIDYMGFIGRNPGNENIYIITGDSGNGITNGTLGGMIISDLIQGTENPWAGLYSPKRKPLKEFGTYLSEVMNMAAQYGDYFTDADIKSLDELEPGNGAILGKGMKRLAVYKNENGQVQACSAVCPHLGCVVQWNADEKSFDCPCHGSRFTKEGEVINGPAISPLKKVEINAGHNYQ</sequence>
<reference evidence="7 8" key="1">
    <citation type="submission" date="2019-02" db="EMBL/GenBank/DDBJ databases">
        <title>Genomic Encyclopedia of Type Strains, Phase IV (KMG-IV): sequencing the most valuable type-strain genomes for metagenomic binning, comparative biology and taxonomic classification.</title>
        <authorList>
            <person name="Goeker M."/>
        </authorList>
    </citation>
    <scope>NUCLEOTIDE SEQUENCE [LARGE SCALE GENOMIC DNA]</scope>
    <source>
        <strain evidence="7 8">DSM 18116</strain>
    </source>
</reference>
<keyword evidence="8" id="KW-1185">Reference proteome</keyword>
<keyword evidence="4" id="KW-0411">Iron-sulfur</keyword>
<dbReference type="AlphaFoldDB" id="A0A4Q7N070"/>
<dbReference type="FunFam" id="2.102.10.10:FF:000014">
    <property type="entry name" value="Oxidoreductase, FAD dependent"/>
    <property type="match status" value="1"/>
</dbReference>
<dbReference type="InterPro" id="IPR036188">
    <property type="entry name" value="FAD/NAD-bd_sf"/>
</dbReference>
<dbReference type="GO" id="GO:0051537">
    <property type="term" value="F:2 iron, 2 sulfur cluster binding"/>
    <property type="evidence" value="ECO:0007669"/>
    <property type="project" value="UniProtKB-KW"/>
</dbReference>
<dbReference type="Gene3D" id="2.102.10.10">
    <property type="entry name" value="Rieske [2Fe-2S] iron-sulphur domain"/>
    <property type="match status" value="1"/>
</dbReference>
<dbReference type="SUPFAM" id="SSF51971">
    <property type="entry name" value="Nucleotide-binding domain"/>
    <property type="match status" value="1"/>
</dbReference>
<dbReference type="PROSITE" id="PS51296">
    <property type="entry name" value="RIESKE"/>
    <property type="match status" value="1"/>
</dbReference>
<evidence type="ECO:0000256" key="5">
    <source>
        <dbReference type="ARBA" id="ARBA00023157"/>
    </source>
</evidence>
<keyword evidence="1" id="KW-0001">2Fe-2S</keyword>
<dbReference type="SUPFAM" id="SSF50022">
    <property type="entry name" value="ISP domain"/>
    <property type="match status" value="1"/>
</dbReference>
<keyword evidence="5" id="KW-1015">Disulfide bond</keyword>
<dbReference type="PANTHER" id="PTHR13847:SF281">
    <property type="entry name" value="FAD DEPENDENT OXIDOREDUCTASE DOMAIN-CONTAINING PROTEIN"/>
    <property type="match status" value="1"/>
</dbReference>
<keyword evidence="3" id="KW-0408">Iron</keyword>
<protein>
    <submittedName>
        <fullName evidence="7">Glycine/D-amino acid oxidase-like deaminating enzyme</fullName>
    </submittedName>
</protein>
<gene>
    <name evidence="7" type="ORF">EV199_0492</name>
</gene>
<dbReference type="InterPro" id="IPR036922">
    <property type="entry name" value="Rieske_2Fe-2S_sf"/>
</dbReference>
<dbReference type="EMBL" id="SGXA01000001">
    <property type="protein sequence ID" value="RZS74643.1"/>
    <property type="molecule type" value="Genomic_DNA"/>
</dbReference>
<dbReference type="Pfam" id="PF00355">
    <property type="entry name" value="Rieske"/>
    <property type="match status" value="1"/>
</dbReference>
<dbReference type="GO" id="GO:0046872">
    <property type="term" value="F:metal ion binding"/>
    <property type="evidence" value="ECO:0007669"/>
    <property type="project" value="UniProtKB-KW"/>
</dbReference>
<dbReference type="Pfam" id="PF01266">
    <property type="entry name" value="DAO"/>
    <property type="match status" value="1"/>
</dbReference>
<dbReference type="GO" id="GO:0016020">
    <property type="term" value="C:membrane"/>
    <property type="evidence" value="ECO:0007669"/>
    <property type="project" value="InterPro"/>
</dbReference>
<name>A0A4Q7N070_9BACT</name>
<evidence type="ECO:0000313" key="8">
    <source>
        <dbReference type="Proteomes" id="UP000293874"/>
    </source>
</evidence>
<dbReference type="InterPro" id="IPR005805">
    <property type="entry name" value="Rieske_Fe-S_prot_C"/>
</dbReference>
<dbReference type="InterPro" id="IPR006076">
    <property type="entry name" value="FAD-dep_OxRdtase"/>
</dbReference>
<evidence type="ECO:0000259" key="6">
    <source>
        <dbReference type="PROSITE" id="PS51296"/>
    </source>
</evidence>
<evidence type="ECO:0000256" key="2">
    <source>
        <dbReference type="ARBA" id="ARBA00022723"/>
    </source>
</evidence>
<dbReference type="PRINTS" id="PR00162">
    <property type="entry name" value="RIESKE"/>
</dbReference>
<evidence type="ECO:0000256" key="3">
    <source>
        <dbReference type="ARBA" id="ARBA00023004"/>
    </source>
</evidence>
<dbReference type="Gene3D" id="3.50.50.60">
    <property type="entry name" value="FAD/NAD(P)-binding domain"/>
    <property type="match status" value="1"/>
</dbReference>
<dbReference type="RefSeq" id="WP_130539093.1">
    <property type="nucleotide sequence ID" value="NZ_CP042431.1"/>
</dbReference>
<dbReference type="Proteomes" id="UP000293874">
    <property type="component" value="Unassembled WGS sequence"/>
</dbReference>
<evidence type="ECO:0000313" key="7">
    <source>
        <dbReference type="EMBL" id="RZS74643.1"/>
    </source>
</evidence>
<feature type="domain" description="Rieske" evidence="6">
    <location>
        <begin position="440"/>
        <end position="532"/>
    </location>
</feature>
<dbReference type="PANTHER" id="PTHR13847">
    <property type="entry name" value="SARCOSINE DEHYDROGENASE-RELATED"/>
    <property type="match status" value="1"/>
</dbReference>
<dbReference type="GO" id="GO:0005737">
    <property type="term" value="C:cytoplasm"/>
    <property type="evidence" value="ECO:0007669"/>
    <property type="project" value="TreeGrafter"/>
</dbReference>
<comment type="caution">
    <text evidence="7">The sequence shown here is derived from an EMBL/GenBank/DDBJ whole genome shotgun (WGS) entry which is preliminary data.</text>
</comment>
<dbReference type="InterPro" id="IPR038010">
    <property type="entry name" value="YhfW_C"/>
</dbReference>
<dbReference type="OrthoDB" id="9767869at2"/>
<accession>A0A4Q7N070</accession>
<keyword evidence="2" id="KW-0479">Metal-binding</keyword>
<evidence type="ECO:0000256" key="1">
    <source>
        <dbReference type="ARBA" id="ARBA00022714"/>
    </source>
</evidence>
<proteinExistence type="predicted"/>
<dbReference type="Gene3D" id="3.30.9.10">
    <property type="entry name" value="D-Amino Acid Oxidase, subunit A, domain 2"/>
    <property type="match status" value="1"/>
</dbReference>
<organism evidence="7 8">
    <name type="scientific">Pseudobacter ginsenosidimutans</name>
    <dbReference type="NCBI Taxonomy" id="661488"/>
    <lineage>
        <taxon>Bacteria</taxon>
        <taxon>Pseudomonadati</taxon>
        <taxon>Bacteroidota</taxon>
        <taxon>Chitinophagia</taxon>
        <taxon>Chitinophagales</taxon>
        <taxon>Chitinophagaceae</taxon>
        <taxon>Pseudobacter</taxon>
    </lineage>
</organism>
<dbReference type="InterPro" id="IPR017941">
    <property type="entry name" value="Rieske_2Fe-2S"/>
</dbReference>
<evidence type="ECO:0000256" key="4">
    <source>
        <dbReference type="ARBA" id="ARBA00023014"/>
    </source>
</evidence>